<proteinExistence type="predicted"/>
<evidence type="ECO:0000313" key="1">
    <source>
        <dbReference type="Proteomes" id="UP000887579"/>
    </source>
</evidence>
<reference evidence="2" key="1">
    <citation type="submission" date="2022-11" db="UniProtKB">
        <authorList>
            <consortium name="WormBaseParasite"/>
        </authorList>
    </citation>
    <scope>IDENTIFICATION</scope>
</reference>
<protein>
    <submittedName>
        <fullName evidence="2">HAT C-terminal dimerisation domain-containing protein</fullName>
    </submittedName>
</protein>
<evidence type="ECO:0000313" key="2">
    <source>
        <dbReference type="WBParaSite" id="ES5_v2.g12355.t1"/>
    </source>
</evidence>
<organism evidence="1 2">
    <name type="scientific">Panagrolaimus sp. ES5</name>
    <dbReference type="NCBI Taxonomy" id="591445"/>
    <lineage>
        <taxon>Eukaryota</taxon>
        <taxon>Metazoa</taxon>
        <taxon>Ecdysozoa</taxon>
        <taxon>Nematoda</taxon>
        <taxon>Chromadorea</taxon>
        <taxon>Rhabditida</taxon>
        <taxon>Tylenchina</taxon>
        <taxon>Panagrolaimomorpha</taxon>
        <taxon>Panagrolaimoidea</taxon>
        <taxon>Panagrolaimidae</taxon>
        <taxon>Panagrolaimus</taxon>
    </lineage>
</organism>
<sequence length="651" mass="73688">MNGNDNDQNVIHDSSPLILSSDPTQIDPSILIAASNAIKPEIKPSQIPRKRRSKYDANGLPRPKTDLVLPREIVELTKEVLQSYCDSTQKRCLLCCEKYDTDRIYSVRRHLFRKHRSNLEEEVVKAQHLQQHGGGGNDGGDMVGLQTLQGTLVNYVKSQSAFDLLLINLFSTVPIPISLTENEYFHRLLRMIPSFNPPTSVAFRGQLFADNYRIIGNALNSAILNNYCAVSSGVAFDPYTLTSYLGIILHYYDYTSRSFKNIAVSLATSDKLSAPADLEVTILERLWENQISAEKLIKNVMNAQVGLEKEIFSIEKALAEPEEAFIVKENEEDPIIHESYSIFKMLETFSQSPLCLQELKNFTRIKLTFPTSNSWPTVFAAFKRVLYSFDGIQQICENNAWIQFENDAKERLQNVIDLFEPILKFRKAVQTDIQPTISLVYNGIHGLVEICKANTSYPEFAEALKNELFARFTDVLDPETADPIYLAAAALDPRTFELVCKEDATKDALYKVLQYYGFEERHELSSPTANEKEMPASELIFGFDLPSAKKIKIDKKPSRTITQISSFLNKINEGEFYNCPLDAGQFWNYNKDFPVLGRLAFNLLSIPATAINVEKLFIKLQTFTNSGKASTVDEMYETRAMLAFNNHLNSG</sequence>
<name>A0AC34F5E5_9BILA</name>
<dbReference type="WBParaSite" id="ES5_v2.g12355.t1">
    <property type="protein sequence ID" value="ES5_v2.g12355.t1"/>
    <property type="gene ID" value="ES5_v2.g12355"/>
</dbReference>
<accession>A0AC34F5E5</accession>
<dbReference type="Proteomes" id="UP000887579">
    <property type="component" value="Unplaced"/>
</dbReference>